<proteinExistence type="predicted"/>
<dbReference type="RefSeq" id="WP_370562478.1">
    <property type="nucleotide sequence ID" value="NZ_JBFWIB010000002.1"/>
</dbReference>
<feature type="region of interest" description="Disordered" evidence="1">
    <location>
        <begin position="38"/>
        <end position="58"/>
    </location>
</feature>
<sequence>MLPSSWSRSVLLACACCLRALASVVPIAASPAVWAGTGDPPPHARQPEIMAPAPERSGVDASPRGILFRVVAPAAEEMAVIAGSDVLQSSSTPAPSYLFGTIHFGSDEELGLSQESLAAALSPATSLVNETDPVPVSDALLDRYRWLPPERPLSALISIDSFTMARSLLPQIPAPTLERMKPWMVLALLEARGEQVGEQTLDVRLQRLAEARGLRVVHLETPEDQLRALDCVPTEAQALVLDERLKAPWIVREMSERALKHYRERNLGAWLADVDRMVGLGAQGKAIEMRARRCLIEERNARWLPALLELLEGGGCYLAVGAIHLVGEHGLLVALARAGYRIEAQEL</sequence>
<dbReference type="PANTHER" id="PTHR40590">
    <property type="entry name" value="CYTOPLASMIC PROTEIN-RELATED"/>
    <property type="match status" value="1"/>
</dbReference>
<evidence type="ECO:0000256" key="1">
    <source>
        <dbReference type="SAM" id="MobiDB-lite"/>
    </source>
</evidence>
<feature type="signal peptide" evidence="2">
    <location>
        <begin position="1"/>
        <end position="35"/>
    </location>
</feature>
<dbReference type="Proteomes" id="UP001566331">
    <property type="component" value="Unassembled WGS sequence"/>
</dbReference>
<dbReference type="PANTHER" id="PTHR40590:SF1">
    <property type="entry name" value="CYTOPLASMIC PROTEIN"/>
    <property type="match status" value="1"/>
</dbReference>
<comment type="caution">
    <text evidence="3">The sequence shown here is derived from an EMBL/GenBank/DDBJ whole genome shotgun (WGS) entry which is preliminary data.</text>
</comment>
<dbReference type="CDD" id="cd14789">
    <property type="entry name" value="Tiki"/>
    <property type="match status" value="1"/>
</dbReference>
<dbReference type="EMBL" id="JBFWIC010000017">
    <property type="protein sequence ID" value="MEZ0475502.1"/>
    <property type="molecule type" value="Genomic_DNA"/>
</dbReference>
<protein>
    <submittedName>
        <fullName evidence="3">TraB/GumN family protein</fullName>
    </submittedName>
</protein>
<evidence type="ECO:0000313" key="4">
    <source>
        <dbReference type="Proteomes" id="UP001566331"/>
    </source>
</evidence>
<accession>A0ABV4HUY0</accession>
<keyword evidence="2" id="KW-0732">Signal</keyword>
<feature type="chain" id="PRO_5045651029" evidence="2">
    <location>
        <begin position="36"/>
        <end position="347"/>
    </location>
</feature>
<organism evidence="3 4">
    <name type="scientific">Luteimonas salinilitoris</name>
    <dbReference type="NCBI Taxonomy" id="3237697"/>
    <lineage>
        <taxon>Bacteria</taxon>
        <taxon>Pseudomonadati</taxon>
        <taxon>Pseudomonadota</taxon>
        <taxon>Gammaproteobacteria</taxon>
        <taxon>Lysobacterales</taxon>
        <taxon>Lysobacteraceae</taxon>
        <taxon>Luteimonas</taxon>
    </lineage>
</organism>
<gene>
    <name evidence="3" type="ORF">AB6713_12895</name>
</gene>
<dbReference type="Pfam" id="PF01963">
    <property type="entry name" value="TraB_PrgY_gumN"/>
    <property type="match status" value="1"/>
</dbReference>
<evidence type="ECO:0000256" key="2">
    <source>
        <dbReference type="SAM" id="SignalP"/>
    </source>
</evidence>
<keyword evidence="4" id="KW-1185">Reference proteome</keyword>
<dbReference type="InterPro" id="IPR047111">
    <property type="entry name" value="YbaP-like"/>
</dbReference>
<dbReference type="InterPro" id="IPR002816">
    <property type="entry name" value="TraB/PrgY/GumN_fam"/>
</dbReference>
<evidence type="ECO:0000313" key="3">
    <source>
        <dbReference type="EMBL" id="MEZ0475502.1"/>
    </source>
</evidence>
<name>A0ABV4HUY0_9GAMM</name>
<reference evidence="3 4" key="1">
    <citation type="submission" date="2024-07" db="EMBL/GenBank/DDBJ databases">
        <title>Luteimonas salilacus sp. nov., isolated from the shore soil of Salt Lake in Tibet of China.</title>
        <authorList>
            <person name="Zhang X."/>
            <person name="Li A."/>
        </authorList>
    </citation>
    <scope>NUCLEOTIDE SEQUENCE [LARGE SCALE GENOMIC DNA]</scope>
    <source>
        <strain evidence="3 4">B3-2-R+30</strain>
    </source>
</reference>